<gene>
    <name evidence="7" type="ORF">EJ063_00040</name>
</gene>
<dbReference type="PANTHER" id="PTHR32071:SF77">
    <property type="entry name" value="TRANSCRIPTIONAL REGULATORY PROTEIN"/>
    <property type="match status" value="1"/>
</dbReference>
<dbReference type="CDD" id="cd00009">
    <property type="entry name" value="AAA"/>
    <property type="match status" value="1"/>
</dbReference>
<dbReference type="GO" id="GO:0043565">
    <property type="term" value="F:sequence-specific DNA binding"/>
    <property type="evidence" value="ECO:0007669"/>
    <property type="project" value="InterPro"/>
</dbReference>
<keyword evidence="3" id="KW-0805">Transcription regulation</keyword>
<dbReference type="OrthoDB" id="9804019at2"/>
<dbReference type="Gene3D" id="1.10.10.60">
    <property type="entry name" value="Homeodomain-like"/>
    <property type="match status" value="1"/>
</dbReference>
<sequence length="589" mass="65225">MELQSFSTDGWLASSWERSSNAGLKQIKKPDDIHLPNSMLKERCYTSQAVIEAVKESALPLFNQVLAHSDSRLILTDPDGVVLAAWGQDRFRERLLSIALEPGSCWQEKLKGTNAIGTALYEKRAVSIIGDQHFIKQHRFISCSASPLFNPEGQLVGVLDITSEQSRHDVTTQVLVQNMVQLIENHLLTHTPDGAIQINVAHDESVLKSGWQGIVIANEHGEVLAHNQVAAQLIPDVTLVGASIDTLFERSNMGSQPLIFDKKGLGKRTLPKKSLTPSSQLHYGEDKIELAWQQANKVIGRDINLLILGETGVGKGEFVKALHKQSDRAKHALITVNCGALPKDLIESELFGHAPGAFTGASKNGYLGKIRQADKGVLFLDEIGEMPLDAQCRLLTVLQDKMVMPVGEAKSHRVDIQVISATHQNLQQLVEQGKFREDLYYRLNGLVVTLPPLRERQDKESLIQAIFGKYKQGYQSISPALMEGLLSYHWKGNLRELDNLLKVTALIANEQDELTAEHIPQHFAQPLMSQAKAVDECQEADLNTTLNQTLITAYQSHKGNISKVSRVLGVSRNTVYRKLKVLGLLPSNE</sequence>
<evidence type="ECO:0000256" key="1">
    <source>
        <dbReference type="ARBA" id="ARBA00022741"/>
    </source>
</evidence>
<dbReference type="InterPro" id="IPR058031">
    <property type="entry name" value="AAA_lid_NorR"/>
</dbReference>
<proteinExistence type="predicted"/>
<dbReference type="InterPro" id="IPR003593">
    <property type="entry name" value="AAA+_ATPase"/>
</dbReference>
<evidence type="ECO:0000313" key="8">
    <source>
        <dbReference type="Proteomes" id="UP000268973"/>
    </source>
</evidence>
<organism evidence="7 8">
    <name type="scientific">Vibrio aquaticus</name>
    <dbReference type="NCBI Taxonomy" id="2496559"/>
    <lineage>
        <taxon>Bacteria</taxon>
        <taxon>Pseudomonadati</taxon>
        <taxon>Pseudomonadota</taxon>
        <taxon>Gammaproteobacteria</taxon>
        <taxon>Vibrionales</taxon>
        <taxon>Vibrionaceae</taxon>
        <taxon>Vibrio</taxon>
    </lineage>
</organism>
<name>A0A3S0PPZ6_9VIBR</name>
<evidence type="ECO:0000259" key="6">
    <source>
        <dbReference type="PROSITE" id="PS50045"/>
    </source>
</evidence>
<evidence type="ECO:0000256" key="2">
    <source>
        <dbReference type="ARBA" id="ARBA00022840"/>
    </source>
</evidence>
<dbReference type="Gene3D" id="3.40.50.300">
    <property type="entry name" value="P-loop containing nucleotide triphosphate hydrolases"/>
    <property type="match status" value="1"/>
</dbReference>
<evidence type="ECO:0000256" key="4">
    <source>
        <dbReference type="ARBA" id="ARBA00023125"/>
    </source>
</evidence>
<evidence type="ECO:0000313" key="7">
    <source>
        <dbReference type="EMBL" id="RTZ17209.1"/>
    </source>
</evidence>
<reference evidence="7 8" key="1">
    <citation type="submission" date="2018-12" db="EMBL/GenBank/DDBJ databases">
        <title>Vibrio sp. isolated from China Sea.</title>
        <authorList>
            <person name="Li Y."/>
        </authorList>
    </citation>
    <scope>NUCLEOTIDE SEQUENCE [LARGE SCALE GENOMIC DNA]</scope>
    <source>
        <strain evidence="7 8">BEI207</strain>
    </source>
</reference>
<dbReference type="InterPro" id="IPR003018">
    <property type="entry name" value="GAF"/>
</dbReference>
<dbReference type="Pfam" id="PF25601">
    <property type="entry name" value="AAA_lid_14"/>
    <property type="match status" value="1"/>
</dbReference>
<accession>A0A3S0PPZ6</accession>
<dbReference type="Gene3D" id="1.10.8.60">
    <property type="match status" value="1"/>
</dbReference>
<keyword evidence="1" id="KW-0547">Nucleotide-binding</keyword>
<dbReference type="FunFam" id="3.40.50.300:FF:000006">
    <property type="entry name" value="DNA-binding transcriptional regulator NtrC"/>
    <property type="match status" value="1"/>
</dbReference>
<dbReference type="Gene3D" id="3.30.450.40">
    <property type="match status" value="1"/>
</dbReference>
<protein>
    <submittedName>
        <fullName evidence="7">Sigma-54-dependent Fis family transcriptional regulator</fullName>
    </submittedName>
</protein>
<evidence type="ECO:0000256" key="3">
    <source>
        <dbReference type="ARBA" id="ARBA00023015"/>
    </source>
</evidence>
<keyword evidence="5" id="KW-0804">Transcription</keyword>
<dbReference type="InterPro" id="IPR027417">
    <property type="entry name" value="P-loop_NTPase"/>
</dbReference>
<feature type="domain" description="Sigma-54 factor interaction" evidence="6">
    <location>
        <begin position="293"/>
        <end position="506"/>
    </location>
</feature>
<dbReference type="InterPro" id="IPR009057">
    <property type="entry name" value="Homeodomain-like_sf"/>
</dbReference>
<dbReference type="SUPFAM" id="SSF52540">
    <property type="entry name" value="P-loop containing nucleoside triphosphate hydrolases"/>
    <property type="match status" value="1"/>
</dbReference>
<dbReference type="PROSITE" id="PS00675">
    <property type="entry name" value="SIGMA54_INTERACT_1"/>
    <property type="match status" value="1"/>
</dbReference>
<dbReference type="SMART" id="SM00382">
    <property type="entry name" value="AAA"/>
    <property type="match status" value="1"/>
</dbReference>
<dbReference type="Pfam" id="PF00158">
    <property type="entry name" value="Sigma54_activat"/>
    <property type="match status" value="1"/>
</dbReference>
<dbReference type="GO" id="GO:0006355">
    <property type="term" value="P:regulation of DNA-templated transcription"/>
    <property type="evidence" value="ECO:0007669"/>
    <property type="project" value="InterPro"/>
</dbReference>
<comment type="caution">
    <text evidence="7">The sequence shown here is derived from an EMBL/GenBank/DDBJ whole genome shotgun (WGS) entry which is preliminary data.</text>
</comment>
<keyword evidence="2" id="KW-0067">ATP-binding</keyword>
<dbReference type="Pfam" id="PF02954">
    <property type="entry name" value="HTH_8"/>
    <property type="match status" value="1"/>
</dbReference>
<dbReference type="GO" id="GO:0005524">
    <property type="term" value="F:ATP binding"/>
    <property type="evidence" value="ECO:0007669"/>
    <property type="project" value="UniProtKB-KW"/>
</dbReference>
<dbReference type="InterPro" id="IPR002197">
    <property type="entry name" value="HTH_Fis"/>
</dbReference>
<dbReference type="Proteomes" id="UP000268973">
    <property type="component" value="Unassembled WGS sequence"/>
</dbReference>
<dbReference type="InterPro" id="IPR002078">
    <property type="entry name" value="Sigma_54_int"/>
</dbReference>
<evidence type="ECO:0000256" key="5">
    <source>
        <dbReference type="ARBA" id="ARBA00023163"/>
    </source>
</evidence>
<dbReference type="SUPFAM" id="SSF46689">
    <property type="entry name" value="Homeodomain-like"/>
    <property type="match status" value="1"/>
</dbReference>
<keyword evidence="8" id="KW-1185">Reference proteome</keyword>
<dbReference type="PANTHER" id="PTHR32071">
    <property type="entry name" value="TRANSCRIPTIONAL REGULATORY PROTEIN"/>
    <property type="match status" value="1"/>
</dbReference>
<keyword evidence="4" id="KW-0238">DNA-binding</keyword>
<dbReference type="InterPro" id="IPR029016">
    <property type="entry name" value="GAF-like_dom_sf"/>
</dbReference>
<dbReference type="RefSeq" id="WP_126571965.1">
    <property type="nucleotide sequence ID" value="NZ_RXZH01000001.1"/>
</dbReference>
<dbReference type="PROSITE" id="PS50045">
    <property type="entry name" value="SIGMA54_INTERACT_4"/>
    <property type="match status" value="1"/>
</dbReference>
<dbReference type="EMBL" id="RXZH01000001">
    <property type="protein sequence ID" value="RTZ17209.1"/>
    <property type="molecule type" value="Genomic_DNA"/>
</dbReference>
<dbReference type="AlphaFoldDB" id="A0A3S0PPZ6"/>
<dbReference type="InterPro" id="IPR025662">
    <property type="entry name" value="Sigma_54_int_dom_ATP-bd_1"/>
</dbReference>
<dbReference type="PRINTS" id="PR01590">
    <property type="entry name" value="HTHFIS"/>
</dbReference>
<dbReference type="Pfam" id="PF01590">
    <property type="entry name" value="GAF"/>
    <property type="match status" value="1"/>
</dbReference>